<name>A0A426ZIP4_ENSVE</name>
<accession>A0A426ZIP4</accession>
<comment type="caution">
    <text evidence="2">The sequence shown here is derived from an EMBL/GenBank/DDBJ whole genome shotgun (WGS) entry which is preliminary data.</text>
</comment>
<sequence>MIGCQSRDYFTPDRKSGFATELVQQSGRLRGLPQPGAVAVPPRVGSPGSGPQVTLFAEIAWTWFVRPRKSSAVTTNGAGLDAGEGNLGCRSFYSKGYEASVPEVLTAPVAYHALVFRRSLRVPCGEARGVHPATGECRSCPPYPCQVGRTAVDPPMLVSGRFQSRWVGHVVGSAVRERGDVIARSTSVISPMVPPPPPPQGISPPPPPEEAPPLPSEPEPKRQRVDDVSLIPEDQFLAQHPVK</sequence>
<feature type="compositionally biased region" description="Basic and acidic residues" evidence="1">
    <location>
        <begin position="218"/>
        <end position="227"/>
    </location>
</feature>
<organism evidence="2 3">
    <name type="scientific">Ensete ventricosum</name>
    <name type="common">Abyssinian banana</name>
    <name type="synonym">Musa ensete</name>
    <dbReference type="NCBI Taxonomy" id="4639"/>
    <lineage>
        <taxon>Eukaryota</taxon>
        <taxon>Viridiplantae</taxon>
        <taxon>Streptophyta</taxon>
        <taxon>Embryophyta</taxon>
        <taxon>Tracheophyta</taxon>
        <taxon>Spermatophyta</taxon>
        <taxon>Magnoliopsida</taxon>
        <taxon>Liliopsida</taxon>
        <taxon>Zingiberales</taxon>
        <taxon>Musaceae</taxon>
        <taxon>Ensete</taxon>
    </lineage>
</organism>
<dbReference type="Proteomes" id="UP000287651">
    <property type="component" value="Unassembled WGS sequence"/>
</dbReference>
<dbReference type="EMBL" id="AMZH03006463">
    <property type="protein sequence ID" value="RRT63774.1"/>
    <property type="molecule type" value="Genomic_DNA"/>
</dbReference>
<evidence type="ECO:0000313" key="2">
    <source>
        <dbReference type="EMBL" id="RRT63774.1"/>
    </source>
</evidence>
<dbReference type="AlphaFoldDB" id="A0A426ZIP4"/>
<proteinExistence type="predicted"/>
<feature type="region of interest" description="Disordered" evidence="1">
    <location>
        <begin position="187"/>
        <end position="243"/>
    </location>
</feature>
<evidence type="ECO:0000313" key="3">
    <source>
        <dbReference type="Proteomes" id="UP000287651"/>
    </source>
</evidence>
<protein>
    <submittedName>
        <fullName evidence="2">Uncharacterized protein</fullName>
    </submittedName>
</protein>
<reference evidence="2 3" key="1">
    <citation type="journal article" date="2014" name="Agronomy (Basel)">
        <title>A Draft Genome Sequence for Ensete ventricosum, the Drought-Tolerant Tree Against Hunger.</title>
        <authorList>
            <person name="Harrison J."/>
            <person name="Moore K.A."/>
            <person name="Paszkiewicz K."/>
            <person name="Jones T."/>
            <person name="Grant M."/>
            <person name="Ambacheew D."/>
            <person name="Muzemil S."/>
            <person name="Studholme D.J."/>
        </authorList>
    </citation>
    <scope>NUCLEOTIDE SEQUENCE [LARGE SCALE GENOMIC DNA]</scope>
</reference>
<evidence type="ECO:0000256" key="1">
    <source>
        <dbReference type="SAM" id="MobiDB-lite"/>
    </source>
</evidence>
<feature type="compositionally biased region" description="Pro residues" evidence="1">
    <location>
        <begin position="192"/>
        <end position="217"/>
    </location>
</feature>
<gene>
    <name evidence="2" type="ORF">B296_00005798</name>
</gene>